<gene>
    <name evidence="14" type="ORF">BU072_05190</name>
    <name evidence="15" type="ORF">I6J37_11550</name>
</gene>
<evidence type="ECO:0000256" key="2">
    <source>
        <dbReference type="ARBA" id="ARBA00022448"/>
    </source>
</evidence>
<dbReference type="FunFam" id="2.70.70.10:FF:000001">
    <property type="entry name" value="PTS system glucose-specific IIA component"/>
    <property type="match status" value="1"/>
</dbReference>
<dbReference type="InterPro" id="IPR001127">
    <property type="entry name" value="PTS_EIIA_1_perm"/>
</dbReference>
<evidence type="ECO:0000313" key="17">
    <source>
        <dbReference type="Proteomes" id="UP000627155"/>
    </source>
</evidence>
<dbReference type="SUPFAM" id="SSF51261">
    <property type="entry name" value="Duplicated hybrid motif"/>
    <property type="match status" value="1"/>
</dbReference>
<dbReference type="InterPro" id="IPR011055">
    <property type="entry name" value="Dup_hybrid_motif"/>
</dbReference>
<evidence type="ECO:0000256" key="3">
    <source>
        <dbReference type="ARBA" id="ARBA00022597"/>
    </source>
</evidence>
<evidence type="ECO:0000256" key="11">
    <source>
        <dbReference type="ARBA" id="ARBA00042526"/>
    </source>
</evidence>
<evidence type="ECO:0000256" key="9">
    <source>
        <dbReference type="ARBA" id="ARBA00039163"/>
    </source>
</evidence>
<dbReference type="InterPro" id="IPR050890">
    <property type="entry name" value="PTS_EIIA_component"/>
</dbReference>
<dbReference type="AlphaFoldDB" id="A0A2T4PUN2"/>
<evidence type="ECO:0000256" key="4">
    <source>
        <dbReference type="ARBA" id="ARBA00022679"/>
    </source>
</evidence>
<dbReference type="RefSeq" id="WP_016911865.1">
    <property type="nucleotide sequence ID" value="NZ_BMDF01000001.1"/>
</dbReference>
<dbReference type="GO" id="GO:0005737">
    <property type="term" value="C:cytoplasm"/>
    <property type="evidence" value="ECO:0007669"/>
    <property type="project" value="UniProtKB-SubCell"/>
</dbReference>
<sequence length="167" mass="17849">MFKKLFGGKKSKDSNVEVFAPISGEYVAIEDIPDPVFAQKMMGEGFGIKPSEGIVVAPFDGEVVNVFKPSNHAVGIKASNGLEVLIHVGLETVQLGGEGFEALVNTGDVVTKGDELLKFDIETIEAKVKSVISPVIITNTDDAEDINIESLESLVKGETKAIDVKMK</sequence>
<dbReference type="EMBL" id="PZFK01000008">
    <property type="protein sequence ID" value="PTI30055.1"/>
    <property type="molecule type" value="Genomic_DNA"/>
</dbReference>
<dbReference type="GeneID" id="64116372"/>
<keyword evidence="17" id="KW-1185">Reference proteome</keyword>
<proteinExistence type="predicted"/>
<dbReference type="PANTHER" id="PTHR45008:SF1">
    <property type="entry name" value="PTS SYSTEM GLUCOSE-SPECIFIC EIIA COMPONENT"/>
    <property type="match status" value="1"/>
</dbReference>
<accession>A0A2T4PUN2</accession>
<keyword evidence="3 14" id="KW-0762">Sugar transport</keyword>
<name>A0A2T4PUN2_9STAP</name>
<dbReference type="OrthoDB" id="92465at2"/>
<dbReference type="Proteomes" id="UP000241209">
    <property type="component" value="Unassembled WGS sequence"/>
</dbReference>
<dbReference type="GO" id="GO:0016301">
    <property type="term" value="F:kinase activity"/>
    <property type="evidence" value="ECO:0007669"/>
    <property type="project" value="UniProtKB-KW"/>
</dbReference>
<evidence type="ECO:0000256" key="8">
    <source>
        <dbReference type="ARBA" id="ARBA00038632"/>
    </source>
</evidence>
<dbReference type="STRING" id="1167632.GCA_000286335_01178"/>
<evidence type="ECO:0000313" key="16">
    <source>
        <dbReference type="Proteomes" id="UP000241209"/>
    </source>
</evidence>
<comment type="function">
    <text evidence="7">The phosphoenolpyruvate-dependent sugar phosphotransferase system (sugar PTS), a major carbohydrate active transport system, catalyzes the phosphorylation of incoming sugar substrates concomitantly with their translocation across the cell membrane. The enzyme II complex composed of PtsG and Crr is involved in glucose transport.</text>
</comment>
<dbReference type="PROSITE" id="PS51093">
    <property type="entry name" value="PTS_EIIA_TYPE_1"/>
    <property type="match status" value="1"/>
</dbReference>
<dbReference type="Pfam" id="PF00358">
    <property type="entry name" value="PTS_EIIA_1"/>
    <property type="match status" value="1"/>
</dbReference>
<reference evidence="15 17" key="3">
    <citation type="submission" date="2021-02" db="EMBL/GenBank/DDBJ databases">
        <title>FDA dAtabase for Regulatory Grade micrObial Sequences (FDA-ARGOS): Supporting development and validation of Infectious Disease Dx tests.</title>
        <authorList>
            <person name="Sproer C."/>
            <person name="Gronow S."/>
            <person name="Severitt S."/>
            <person name="Schroder I."/>
            <person name="Tallon L."/>
            <person name="Sadzewicz L."/>
            <person name="Zhao X."/>
            <person name="Boylan J."/>
            <person name="Ott S."/>
            <person name="Bowen H."/>
            <person name="Vavikolanu K."/>
            <person name="Mehta A."/>
            <person name="Aluvathingal J."/>
            <person name="Nadendla S."/>
            <person name="Lowell S."/>
            <person name="Myers T."/>
            <person name="Yan Y."/>
            <person name="Sichtig H."/>
        </authorList>
    </citation>
    <scope>NUCLEOTIDE SEQUENCE [LARGE SCALE GENOMIC DNA]</scope>
    <source>
        <strain evidence="15 17">FDAARGOS_1207</strain>
    </source>
</reference>
<dbReference type="EMBL" id="CP069486">
    <property type="protein sequence ID" value="QRO84797.1"/>
    <property type="molecule type" value="Genomic_DNA"/>
</dbReference>
<evidence type="ECO:0000313" key="15">
    <source>
        <dbReference type="EMBL" id="QRO84797.1"/>
    </source>
</evidence>
<dbReference type="PROSITE" id="PS00371">
    <property type="entry name" value="PTS_EIIA_TYPE_1_HIS"/>
    <property type="match status" value="1"/>
</dbReference>
<dbReference type="NCBIfam" id="TIGR00830">
    <property type="entry name" value="PTBA"/>
    <property type="match status" value="1"/>
</dbReference>
<keyword evidence="2" id="KW-0813">Transport</keyword>
<feature type="domain" description="PTS EIIA type-1" evidence="13">
    <location>
        <begin position="34"/>
        <end position="139"/>
    </location>
</feature>
<dbReference type="PANTHER" id="PTHR45008">
    <property type="entry name" value="PTS SYSTEM GLUCOSE-SPECIFIC EIIA COMPONENT"/>
    <property type="match status" value="1"/>
</dbReference>
<evidence type="ECO:0000313" key="14">
    <source>
        <dbReference type="EMBL" id="PTI30055.1"/>
    </source>
</evidence>
<comment type="subcellular location">
    <subcellularLocation>
        <location evidence="1">Cytoplasm</location>
    </subcellularLocation>
</comment>
<dbReference type="Proteomes" id="UP000627155">
    <property type="component" value="Chromosome"/>
</dbReference>
<evidence type="ECO:0000256" key="5">
    <source>
        <dbReference type="ARBA" id="ARBA00022683"/>
    </source>
</evidence>
<keyword evidence="5" id="KW-0598">Phosphotransferase system</keyword>
<evidence type="ECO:0000256" key="10">
    <source>
        <dbReference type="ARBA" id="ARBA00042296"/>
    </source>
</evidence>
<protein>
    <recommendedName>
        <fullName evidence="9">PTS system glucose-specific EIIA component</fullName>
    </recommendedName>
    <alternativeName>
        <fullName evidence="12">EIIA-Glc</fullName>
    </alternativeName>
    <alternativeName>
        <fullName evidence="11">EIII-Glc</fullName>
    </alternativeName>
    <alternativeName>
        <fullName evidence="10">Glucose-specific phosphotransferase enzyme IIA component</fullName>
    </alternativeName>
</protein>
<dbReference type="Gene3D" id="2.70.70.10">
    <property type="entry name" value="Glucose Permease (Domain IIA)"/>
    <property type="match status" value="1"/>
</dbReference>
<evidence type="ECO:0000259" key="13">
    <source>
        <dbReference type="PROSITE" id="PS51093"/>
    </source>
</evidence>
<comment type="subunit">
    <text evidence="8">Heterodimer with glycerol kinase (glpk).</text>
</comment>
<evidence type="ECO:0000256" key="6">
    <source>
        <dbReference type="ARBA" id="ARBA00022777"/>
    </source>
</evidence>
<evidence type="ECO:0000256" key="7">
    <source>
        <dbReference type="ARBA" id="ARBA00037252"/>
    </source>
</evidence>
<reference evidence="14" key="2">
    <citation type="submission" date="2018-03" db="EMBL/GenBank/DDBJ databases">
        <authorList>
            <person name="Keele B.F."/>
        </authorList>
    </citation>
    <scope>NUCLEOTIDE SEQUENCE</scope>
    <source>
        <strain evidence="14">SNUC 2204</strain>
    </source>
</reference>
<reference evidence="14 16" key="1">
    <citation type="journal article" date="2016" name="Front. Microbiol.">
        <title>Comprehensive Phylogenetic Analysis of Bovine Non-aureus Staphylococci Species Based on Whole-Genome Sequencing.</title>
        <authorList>
            <person name="Naushad S."/>
            <person name="Barkema H.W."/>
            <person name="Luby C."/>
            <person name="Condas L.A."/>
            <person name="Nobrega D.B."/>
            <person name="Carson D.A."/>
            <person name="De Buck J."/>
        </authorList>
    </citation>
    <scope>NUCLEOTIDE SEQUENCE [LARGE SCALE GENOMIC DNA]</scope>
    <source>
        <strain evidence="14 16">SNUC 2204</strain>
    </source>
</reference>
<keyword evidence="4" id="KW-0808">Transferase</keyword>
<evidence type="ECO:0000256" key="1">
    <source>
        <dbReference type="ARBA" id="ARBA00004496"/>
    </source>
</evidence>
<dbReference type="GO" id="GO:0009401">
    <property type="term" value="P:phosphoenolpyruvate-dependent sugar phosphotransferase system"/>
    <property type="evidence" value="ECO:0007669"/>
    <property type="project" value="UniProtKB-KW"/>
</dbReference>
<keyword evidence="6" id="KW-0418">Kinase</keyword>
<organism evidence="14 16">
    <name type="scientific">Mammaliicoccus vitulinus</name>
    <dbReference type="NCBI Taxonomy" id="71237"/>
    <lineage>
        <taxon>Bacteria</taxon>
        <taxon>Bacillati</taxon>
        <taxon>Bacillota</taxon>
        <taxon>Bacilli</taxon>
        <taxon>Bacillales</taxon>
        <taxon>Staphylococcaceae</taxon>
        <taxon>Mammaliicoccus</taxon>
    </lineage>
</organism>
<evidence type="ECO:0000256" key="12">
    <source>
        <dbReference type="ARBA" id="ARBA00042873"/>
    </source>
</evidence>